<dbReference type="AlphaFoldDB" id="A0A3P3WBS7"/>
<evidence type="ECO:0000313" key="2">
    <source>
        <dbReference type="EMBL" id="RRJ91838.1"/>
    </source>
</evidence>
<keyword evidence="1" id="KW-0175">Coiled coil</keyword>
<feature type="coiled-coil region" evidence="1">
    <location>
        <begin position="27"/>
        <end position="54"/>
    </location>
</feature>
<evidence type="ECO:0000256" key="1">
    <source>
        <dbReference type="SAM" id="Coils"/>
    </source>
</evidence>
<keyword evidence="3" id="KW-1185">Reference proteome</keyword>
<dbReference type="EMBL" id="RQVQ01000008">
    <property type="protein sequence ID" value="RRJ91838.1"/>
    <property type="molecule type" value="Genomic_DNA"/>
</dbReference>
<accession>A0A3P3WBS7</accession>
<protein>
    <submittedName>
        <fullName evidence="2">Uncharacterized protein</fullName>
    </submittedName>
</protein>
<dbReference type="RefSeq" id="WP_125017906.1">
    <property type="nucleotide sequence ID" value="NZ_RQVQ01000008.1"/>
</dbReference>
<comment type="caution">
    <text evidence="2">The sequence shown here is derived from an EMBL/GenBank/DDBJ whole genome shotgun (WGS) entry which is preliminary data.</text>
</comment>
<name>A0A3P3WBS7_9FLAO</name>
<feature type="coiled-coil region" evidence="1">
    <location>
        <begin position="95"/>
        <end position="129"/>
    </location>
</feature>
<dbReference type="Proteomes" id="UP000275719">
    <property type="component" value="Unassembled WGS sequence"/>
</dbReference>
<evidence type="ECO:0000313" key="3">
    <source>
        <dbReference type="Proteomes" id="UP000275719"/>
    </source>
</evidence>
<sequence length="239" mass="27692">MDTKVGEFNSVYNSLTVTKETTFEIGIKEYIDAINNNQLEIKAIEKNIKDLDLALRIEKDYLSRQSQERYKEGGKWIKAETYEGKSISFAEVSYKENLKIAEKKFNKKVKKENDKLKELKIEKDNIETYFSTVVWGYELSDKSSLKSVARNKKISIGTKPLKRSLSNQALGGGFIKVEPFFEEASPTNNPKNTLYIHSKPEDPKIIAAEWYGFDENKNIKKNRKYGFHIKQSRIAYLHL</sequence>
<proteinExistence type="predicted"/>
<gene>
    <name evidence="2" type="ORF">EG240_04575</name>
</gene>
<reference evidence="2 3" key="1">
    <citation type="submission" date="2018-11" db="EMBL/GenBank/DDBJ databases">
        <title>Flavobacterium sp. nov., YIM 102701-2 draft genome.</title>
        <authorList>
            <person name="Li G."/>
            <person name="Jiang Y."/>
        </authorList>
    </citation>
    <scope>NUCLEOTIDE SEQUENCE [LARGE SCALE GENOMIC DNA]</scope>
    <source>
        <strain evidence="2 3">YIM 102701-2</strain>
    </source>
</reference>
<organism evidence="2 3">
    <name type="scientific">Paenimyroides tangerinum</name>
    <dbReference type="NCBI Taxonomy" id="2488728"/>
    <lineage>
        <taxon>Bacteria</taxon>
        <taxon>Pseudomonadati</taxon>
        <taxon>Bacteroidota</taxon>
        <taxon>Flavobacteriia</taxon>
        <taxon>Flavobacteriales</taxon>
        <taxon>Flavobacteriaceae</taxon>
        <taxon>Paenimyroides</taxon>
    </lineage>
</organism>